<evidence type="ECO:0000313" key="3">
    <source>
        <dbReference type="EMBL" id="MFD2467734.1"/>
    </source>
</evidence>
<evidence type="ECO:0000256" key="2">
    <source>
        <dbReference type="RuleBase" id="RU363015"/>
    </source>
</evidence>
<dbReference type="SUPFAM" id="SSF102405">
    <property type="entry name" value="MCP/YpsA-like"/>
    <property type="match status" value="1"/>
</dbReference>
<gene>
    <name evidence="3" type="ORF">ACFSVL_10040</name>
</gene>
<dbReference type="NCBIfam" id="TIGR00730">
    <property type="entry name" value="Rossman fold protein, TIGR00730 family"/>
    <property type="match status" value="1"/>
</dbReference>
<proteinExistence type="inferred from homology"/>
<organism evidence="3 4">
    <name type="scientific">Amycolatopsis silviterrae</name>
    <dbReference type="NCBI Taxonomy" id="1656914"/>
    <lineage>
        <taxon>Bacteria</taxon>
        <taxon>Bacillati</taxon>
        <taxon>Actinomycetota</taxon>
        <taxon>Actinomycetes</taxon>
        <taxon>Pseudonocardiales</taxon>
        <taxon>Pseudonocardiaceae</taxon>
        <taxon>Amycolatopsis</taxon>
    </lineage>
</organism>
<comment type="catalytic activity">
    <reaction evidence="2">
        <text>N(6)-(dimethylallyl)adenosine 5'-phosphate + H2O = N(6)-dimethylallyladenine + D-ribose 5-phosphate</text>
        <dbReference type="Rhea" id="RHEA:48560"/>
        <dbReference type="ChEBI" id="CHEBI:15377"/>
        <dbReference type="ChEBI" id="CHEBI:17660"/>
        <dbReference type="ChEBI" id="CHEBI:57526"/>
        <dbReference type="ChEBI" id="CHEBI:78346"/>
        <dbReference type="EC" id="3.2.2.n1"/>
    </reaction>
</comment>
<dbReference type="Proteomes" id="UP001597483">
    <property type="component" value="Unassembled WGS sequence"/>
</dbReference>
<dbReference type="EC" id="3.2.2.n1" evidence="2"/>
<comment type="similarity">
    <text evidence="1 2">Belongs to the LOG family.</text>
</comment>
<dbReference type="InterPro" id="IPR005269">
    <property type="entry name" value="LOG"/>
</dbReference>
<dbReference type="PANTHER" id="PTHR31223">
    <property type="entry name" value="LOG FAMILY PROTEIN YJL055W"/>
    <property type="match status" value="1"/>
</dbReference>
<accession>A0ABW5H4T9</accession>
<dbReference type="PANTHER" id="PTHR31223:SF70">
    <property type="entry name" value="LOG FAMILY PROTEIN YJL055W"/>
    <property type="match status" value="1"/>
</dbReference>
<dbReference type="Gene3D" id="3.40.50.450">
    <property type="match status" value="1"/>
</dbReference>
<keyword evidence="2" id="KW-0378">Hydrolase</keyword>
<protein>
    <recommendedName>
        <fullName evidence="2">Cytokinin riboside 5'-monophosphate phosphoribohydrolase</fullName>
        <ecNumber evidence="2">3.2.2.n1</ecNumber>
    </recommendedName>
</protein>
<dbReference type="EMBL" id="JBHUKS010000006">
    <property type="protein sequence ID" value="MFD2467734.1"/>
    <property type="molecule type" value="Genomic_DNA"/>
</dbReference>
<comment type="caution">
    <text evidence="3">The sequence shown here is derived from an EMBL/GenBank/DDBJ whole genome shotgun (WGS) entry which is preliminary data.</text>
</comment>
<evidence type="ECO:0000256" key="1">
    <source>
        <dbReference type="ARBA" id="ARBA00006763"/>
    </source>
</evidence>
<dbReference type="Pfam" id="PF03641">
    <property type="entry name" value="Lysine_decarbox"/>
    <property type="match status" value="1"/>
</dbReference>
<name>A0ABW5H4T9_9PSEU</name>
<sequence length="188" mass="20264">MEETKAVRPLSVCVFCGASPGDDPVYLEIAYQVGEMLGRRRHRLVYGAGGTGVMGAVARGAAEHGAPITGVIPSFLREREMSVEAPAQEMVLTKDLFERKQRMIGMADGFIVLPGGFGTLDELLEVVSMRALGVCAQPIVLVNPGSFWNPFVDLLKHLVKRGFAPSGDSFVLADGPLDAVRHLEQRNA</sequence>
<keyword evidence="2" id="KW-0203">Cytokinin biosynthesis</keyword>
<dbReference type="InterPro" id="IPR031100">
    <property type="entry name" value="LOG_fam"/>
</dbReference>
<keyword evidence="4" id="KW-1185">Reference proteome</keyword>
<dbReference type="RefSeq" id="WP_378302725.1">
    <property type="nucleotide sequence ID" value="NZ_JBHUKS010000006.1"/>
</dbReference>
<comment type="catalytic activity">
    <reaction evidence="2">
        <text>9-ribosyl-trans-zeatin 5'-phosphate + H2O = trans-zeatin + D-ribose 5-phosphate</text>
        <dbReference type="Rhea" id="RHEA:48564"/>
        <dbReference type="ChEBI" id="CHEBI:15377"/>
        <dbReference type="ChEBI" id="CHEBI:16522"/>
        <dbReference type="ChEBI" id="CHEBI:78346"/>
        <dbReference type="ChEBI" id="CHEBI:87947"/>
        <dbReference type="EC" id="3.2.2.n1"/>
    </reaction>
</comment>
<evidence type="ECO:0000313" key="4">
    <source>
        <dbReference type="Proteomes" id="UP001597483"/>
    </source>
</evidence>
<reference evidence="4" key="1">
    <citation type="journal article" date="2019" name="Int. J. Syst. Evol. Microbiol.">
        <title>The Global Catalogue of Microorganisms (GCM) 10K type strain sequencing project: providing services to taxonomists for standard genome sequencing and annotation.</title>
        <authorList>
            <consortium name="The Broad Institute Genomics Platform"/>
            <consortium name="The Broad Institute Genome Sequencing Center for Infectious Disease"/>
            <person name="Wu L."/>
            <person name="Ma J."/>
        </authorList>
    </citation>
    <scope>NUCLEOTIDE SEQUENCE [LARGE SCALE GENOMIC DNA]</scope>
    <source>
        <strain evidence="4">CGMCC 4.7641</strain>
    </source>
</reference>